<protein>
    <recommendedName>
        <fullName evidence="1">TerD domain-containing protein</fullName>
    </recommendedName>
</protein>
<gene>
    <name evidence="2" type="ORF">BTO30_11875</name>
</gene>
<keyword evidence="3" id="KW-1185">Reference proteome</keyword>
<dbReference type="Gene3D" id="2.60.60.30">
    <property type="entry name" value="sav2460 like domains"/>
    <property type="match status" value="1"/>
</dbReference>
<dbReference type="PANTHER" id="PTHR32097">
    <property type="entry name" value="CAMP-BINDING PROTEIN 1-RELATED"/>
    <property type="match status" value="1"/>
</dbReference>
<organism evidence="2 3">
    <name type="scientific">Domibacillus antri</name>
    <dbReference type="NCBI Taxonomy" id="1714264"/>
    <lineage>
        <taxon>Bacteria</taxon>
        <taxon>Bacillati</taxon>
        <taxon>Bacillota</taxon>
        <taxon>Bacilli</taxon>
        <taxon>Bacillales</taxon>
        <taxon>Bacillaceae</taxon>
        <taxon>Domibacillus</taxon>
    </lineage>
</organism>
<dbReference type="EMBL" id="MSDU01000026">
    <property type="protein sequence ID" value="OLN22021.1"/>
    <property type="molecule type" value="Genomic_DNA"/>
</dbReference>
<dbReference type="InterPro" id="IPR003325">
    <property type="entry name" value="TerD"/>
</dbReference>
<evidence type="ECO:0000313" key="2">
    <source>
        <dbReference type="EMBL" id="OLN22021.1"/>
    </source>
</evidence>
<accession>A0A1Q8Q422</accession>
<evidence type="ECO:0000259" key="1">
    <source>
        <dbReference type="Pfam" id="PF02342"/>
    </source>
</evidence>
<dbReference type="Pfam" id="PF02342">
    <property type="entry name" value="TerD"/>
    <property type="match status" value="1"/>
</dbReference>
<dbReference type="STRING" id="1714264.BTO30_11875"/>
<dbReference type="RefSeq" id="WP_075398948.1">
    <property type="nucleotide sequence ID" value="NZ_MSDU01000026.1"/>
</dbReference>
<reference evidence="2 3" key="1">
    <citation type="submission" date="2016-12" db="EMBL/GenBank/DDBJ databases">
        <title>Domibacillus antri genome sequencing.</title>
        <authorList>
            <person name="Verma A."/>
            <person name="Krishnamurthi S."/>
        </authorList>
    </citation>
    <scope>NUCLEOTIDE SEQUENCE [LARGE SCALE GENOMIC DNA]</scope>
    <source>
        <strain evidence="2 3">XD80</strain>
    </source>
</reference>
<dbReference type="CDD" id="cd06974">
    <property type="entry name" value="TerD_like"/>
    <property type="match status" value="1"/>
</dbReference>
<dbReference type="InterPro" id="IPR051324">
    <property type="entry name" value="Stress/Tellurium_Resist"/>
</dbReference>
<comment type="caution">
    <text evidence="2">The sequence shown here is derived from an EMBL/GenBank/DDBJ whole genome shotgun (WGS) entry which is preliminary data.</text>
</comment>
<dbReference type="Proteomes" id="UP000185568">
    <property type="component" value="Unassembled WGS sequence"/>
</dbReference>
<evidence type="ECO:0000313" key="3">
    <source>
        <dbReference type="Proteomes" id="UP000185568"/>
    </source>
</evidence>
<dbReference type="PANTHER" id="PTHR32097:SF17">
    <property type="entry name" value="CAMP-BINDING PROTEIN 1-RELATED"/>
    <property type="match status" value="1"/>
</dbReference>
<sequence length="215" mass="23870">MIKLVKGQKVDLTKQSSIRTSIRLGLGWDISKDMTPRYDLDIVALLVDDDGVVRSPEHIVFYNQLTALDGAVVLSNDNQTGAGTGDDEELFLQLSHVPGFIDKVVAAIVVHDADERGQTFGEMKDAFVRIVNEDTKQEMYRYELGKDFAGETAIVAGEVYRTKNGWVFSALGKSIDGGLFSLCREYGINELPASFFTKKEAMTKLSPLHVKKPFF</sequence>
<feature type="domain" description="TerD" evidence="1">
    <location>
        <begin position="2"/>
        <end position="186"/>
    </location>
</feature>
<dbReference type="AlphaFoldDB" id="A0A1Q8Q422"/>
<dbReference type="OrthoDB" id="4123258at2"/>
<name>A0A1Q8Q422_9BACI</name>
<proteinExistence type="predicted"/>